<organism evidence="1 2">
    <name type="scientific">Escherichia phage sortkaff</name>
    <dbReference type="NCBI Taxonomy" id="2696445"/>
    <lineage>
        <taxon>Viruses</taxon>
        <taxon>Duplodnaviria</taxon>
        <taxon>Heunggongvirae</taxon>
        <taxon>Uroviricota</taxon>
        <taxon>Caudoviricetes</taxon>
        <taxon>Sortsnevirus</taxon>
        <taxon>Sortsnevirus IME279</taxon>
    </lineage>
</organism>
<sequence length="62" mass="6472">MNIAAANAAHCVVDAANNLIAVTLNQAQAQHIARKLGPGYGYRPATEDDVAALGRRVDDDLA</sequence>
<evidence type="ECO:0000313" key="2">
    <source>
        <dbReference type="Proteomes" id="UP000466160"/>
    </source>
</evidence>
<accession>A0A6C0R0C0</accession>
<name>A0A6C0R0C0_9CAUD</name>
<protein>
    <submittedName>
        <fullName evidence="1">Uncharacterized protein</fullName>
    </submittedName>
</protein>
<reference evidence="2" key="1">
    <citation type="submission" date="2019-12" db="EMBL/GenBank/DDBJ databases">
        <authorList>
            <person name="Olsen N.S."/>
            <person name="Junco L.M.F."/>
            <person name="Kot W."/>
            <person name="Hansen L.H."/>
        </authorList>
    </citation>
    <scope>NUCLEOTIDE SEQUENCE [LARGE SCALE GENOMIC DNA]</scope>
</reference>
<evidence type="ECO:0000313" key="1">
    <source>
        <dbReference type="EMBL" id="QHZ59558.1"/>
    </source>
</evidence>
<proteinExistence type="predicted"/>
<gene>
    <name evidence="1" type="ORF">sortkaff_10</name>
</gene>
<dbReference type="Proteomes" id="UP000466160">
    <property type="component" value="Segment"/>
</dbReference>
<dbReference type="EMBL" id="MN850581">
    <property type="protein sequence ID" value="QHZ59558.1"/>
    <property type="molecule type" value="Genomic_DNA"/>
</dbReference>